<accession>A0ABR4FVT2</accession>
<name>A0ABR4FVT2_9EURO</name>
<organism evidence="2 3">
    <name type="scientific">Aspergillus keveii</name>
    <dbReference type="NCBI Taxonomy" id="714993"/>
    <lineage>
        <taxon>Eukaryota</taxon>
        <taxon>Fungi</taxon>
        <taxon>Dikarya</taxon>
        <taxon>Ascomycota</taxon>
        <taxon>Pezizomycotina</taxon>
        <taxon>Eurotiomycetes</taxon>
        <taxon>Eurotiomycetidae</taxon>
        <taxon>Eurotiales</taxon>
        <taxon>Aspergillaceae</taxon>
        <taxon>Aspergillus</taxon>
        <taxon>Aspergillus subgen. Nidulantes</taxon>
    </lineage>
</organism>
<sequence>MKLTTAIPSLLLVALAPSVAGQELLGFVGITDSSGAVTSWPASATCFDYPGGPIVASAINVPPLAARCTFFSNPSCGGNQIILNTGPHTFVRRLIVGSWSCEAQPQTPA</sequence>
<gene>
    <name evidence="2" type="ORF">BJX66DRAFT_287007</name>
</gene>
<evidence type="ECO:0000313" key="3">
    <source>
        <dbReference type="Proteomes" id="UP001610563"/>
    </source>
</evidence>
<feature type="signal peptide" evidence="1">
    <location>
        <begin position="1"/>
        <end position="21"/>
    </location>
</feature>
<protein>
    <submittedName>
        <fullName evidence="2">Uncharacterized protein</fullName>
    </submittedName>
</protein>
<evidence type="ECO:0000256" key="1">
    <source>
        <dbReference type="SAM" id="SignalP"/>
    </source>
</evidence>
<proteinExistence type="predicted"/>
<dbReference type="EMBL" id="JBFTWV010000098">
    <property type="protein sequence ID" value="KAL2787386.1"/>
    <property type="molecule type" value="Genomic_DNA"/>
</dbReference>
<evidence type="ECO:0000313" key="2">
    <source>
        <dbReference type="EMBL" id="KAL2787386.1"/>
    </source>
</evidence>
<feature type="chain" id="PRO_5047208439" evidence="1">
    <location>
        <begin position="22"/>
        <end position="109"/>
    </location>
</feature>
<keyword evidence="1" id="KW-0732">Signal</keyword>
<reference evidence="2 3" key="1">
    <citation type="submission" date="2024-07" db="EMBL/GenBank/DDBJ databases">
        <title>Section-level genome sequencing and comparative genomics of Aspergillus sections Usti and Cavernicolus.</title>
        <authorList>
            <consortium name="Lawrence Berkeley National Laboratory"/>
            <person name="Nybo J.L."/>
            <person name="Vesth T.C."/>
            <person name="Theobald S."/>
            <person name="Frisvad J.C."/>
            <person name="Larsen T.O."/>
            <person name="Kjaerboelling I."/>
            <person name="Rothschild-Mancinelli K."/>
            <person name="Lyhne E.K."/>
            <person name="Kogle M.E."/>
            <person name="Barry K."/>
            <person name="Clum A."/>
            <person name="Na H."/>
            <person name="Ledsgaard L."/>
            <person name="Lin J."/>
            <person name="Lipzen A."/>
            <person name="Kuo A."/>
            <person name="Riley R."/>
            <person name="Mondo S."/>
            <person name="Labutti K."/>
            <person name="Haridas S."/>
            <person name="Pangalinan J."/>
            <person name="Salamov A.A."/>
            <person name="Simmons B.A."/>
            <person name="Magnuson J.K."/>
            <person name="Chen J."/>
            <person name="Drula E."/>
            <person name="Henrissat B."/>
            <person name="Wiebenga A."/>
            <person name="Lubbers R.J."/>
            <person name="Gomes A.C."/>
            <person name="Makela M.R."/>
            <person name="Stajich J."/>
            <person name="Grigoriev I.V."/>
            <person name="Mortensen U.H."/>
            <person name="De Vries R.P."/>
            <person name="Baker S.E."/>
            <person name="Andersen M.R."/>
        </authorList>
    </citation>
    <scope>NUCLEOTIDE SEQUENCE [LARGE SCALE GENOMIC DNA]</scope>
    <source>
        <strain evidence="2 3">CBS 209.92</strain>
    </source>
</reference>
<dbReference type="Proteomes" id="UP001610563">
    <property type="component" value="Unassembled WGS sequence"/>
</dbReference>
<comment type="caution">
    <text evidence="2">The sequence shown here is derived from an EMBL/GenBank/DDBJ whole genome shotgun (WGS) entry which is preliminary data.</text>
</comment>
<keyword evidence="3" id="KW-1185">Reference proteome</keyword>